<dbReference type="SUPFAM" id="SSF56176">
    <property type="entry name" value="FAD-binding/transporter-associated domain-like"/>
    <property type="match status" value="1"/>
</dbReference>
<keyword evidence="1" id="KW-0285">Flavoprotein</keyword>
<dbReference type="Pfam" id="PF03450">
    <property type="entry name" value="CO_deh_flav_C"/>
    <property type="match status" value="1"/>
</dbReference>
<dbReference type="EMBL" id="VGLS01000029">
    <property type="protein sequence ID" value="MBM3222543.1"/>
    <property type="molecule type" value="Genomic_DNA"/>
</dbReference>
<sequence>MQAFDYIAAQTLDEAVSLLAAKGDQARVLAGGTDLIVQLREGRRRLELVVDVKKIPDVNVLSYDTRNGLTLGAAVPCHRVYGDVTIARAYPGLMDAFTLVGGTQIQGRASVGGNLCNSSPAADTIPTLIAHQATCVIAGPGGRRELPVEQFCTAPGRNVLGNGEFLVALRLPAPGPRFGARYLRFIPRNEMDIAVVGVGSALTLGDDGATVTAARIALGAVAPTPLLVNEAGAALVGKPISDATIAQAAAAAQAAARPISDMRGTADQRRHLVGVLTRRTLQGAIARARGETVSHA</sequence>
<proteinExistence type="predicted"/>
<evidence type="ECO:0000259" key="4">
    <source>
        <dbReference type="PROSITE" id="PS51387"/>
    </source>
</evidence>
<dbReference type="Pfam" id="PF00941">
    <property type="entry name" value="FAD_binding_5"/>
    <property type="match status" value="1"/>
</dbReference>
<evidence type="ECO:0000256" key="2">
    <source>
        <dbReference type="ARBA" id="ARBA00022827"/>
    </source>
</evidence>
<dbReference type="InterPro" id="IPR005107">
    <property type="entry name" value="CO_DH_flav_C"/>
</dbReference>
<dbReference type="InterPro" id="IPR036683">
    <property type="entry name" value="CO_DH_flav_C_dom_sf"/>
</dbReference>
<dbReference type="GO" id="GO:0016491">
    <property type="term" value="F:oxidoreductase activity"/>
    <property type="evidence" value="ECO:0007669"/>
    <property type="project" value="UniProtKB-KW"/>
</dbReference>
<gene>
    <name evidence="5" type="ORF">FJZ47_01885</name>
</gene>
<organism evidence="5 6">
    <name type="scientific">Tectimicrobiota bacterium</name>
    <dbReference type="NCBI Taxonomy" id="2528274"/>
    <lineage>
        <taxon>Bacteria</taxon>
        <taxon>Pseudomonadati</taxon>
        <taxon>Nitrospinota/Tectimicrobiota group</taxon>
        <taxon>Candidatus Tectimicrobiota</taxon>
    </lineage>
</organism>
<dbReference type="Gene3D" id="3.30.465.10">
    <property type="match status" value="1"/>
</dbReference>
<dbReference type="PROSITE" id="PS51387">
    <property type="entry name" value="FAD_PCMH"/>
    <property type="match status" value="1"/>
</dbReference>
<dbReference type="InterPro" id="IPR016166">
    <property type="entry name" value="FAD-bd_PCMH"/>
</dbReference>
<accession>A0A937VWW2</accession>
<protein>
    <submittedName>
        <fullName evidence="5">Xanthine dehydrogenase family protein subunit M</fullName>
    </submittedName>
</protein>
<evidence type="ECO:0000313" key="6">
    <source>
        <dbReference type="Proteomes" id="UP000712673"/>
    </source>
</evidence>
<dbReference type="SMART" id="SM01092">
    <property type="entry name" value="CO_deh_flav_C"/>
    <property type="match status" value="1"/>
</dbReference>
<evidence type="ECO:0000256" key="3">
    <source>
        <dbReference type="ARBA" id="ARBA00023002"/>
    </source>
</evidence>
<name>A0A937VWW2_UNCTE</name>
<dbReference type="Proteomes" id="UP000712673">
    <property type="component" value="Unassembled WGS sequence"/>
</dbReference>
<dbReference type="InterPro" id="IPR051312">
    <property type="entry name" value="Diverse_Substr_Oxidored"/>
</dbReference>
<dbReference type="PANTHER" id="PTHR42659">
    <property type="entry name" value="XANTHINE DEHYDROGENASE SUBUNIT C-RELATED"/>
    <property type="match status" value="1"/>
</dbReference>
<dbReference type="InterPro" id="IPR016167">
    <property type="entry name" value="FAD-bd_PCMH_sub1"/>
</dbReference>
<dbReference type="InterPro" id="IPR036318">
    <property type="entry name" value="FAD-bd_PCMH-like_sf"/>
</dbReference>
<evidence type="ECO:0000313" key="5">
    <source>
        <dbReference type="EMBL" id="MBM3222543.1"/>
    </source>
</evidence>
<feature type="domain" description="FAD-binding PCMH-type" evidence="4">
    <location>
        <begin position="1"/>
        <end position="176"/>
    </location>
</feature>
<dbReference type="GO" id="GO:0071949">
    <property type="term" value="F:FAD binding"/>
    <property type="evidence" value="ECO:0007669"/>
    <property type="project" value="InterPro"/>
</dbReference>
<dbReference type="AlphaFoldDB" id="A0A937VWW2"/>
<comment type="caution">
    <text evidence="5">The sequence shown here is derived from an EMBL/GenBank/DDBJ whole genome shotgun (WGS) entry which is preliminary data.</text>
</comment>
<dbReference type="InterPro" id="IPR016169">
    <property type="entry name" value="FAD-bd_PCMH_sub2"/>
</dbReference>
<dbReference type="SUPFAM" id="SSF55447">
    <property type="entry name" value="CO dehydrogenase flavoprotein C-terminal domain-like"/>
    <property type="match status" value="1"/>
</dbReference>
<dbReference type="Gene3D" id="3.30.390.50">
    <property type="entry name" value="CO dehydrogenase flavoprotein, C-terminal domain"/>
    <property type="match status" value="1"/>
</dbReference>
<dbReference type="PANTHER" id="PTHR42659:SF2">
    <property type="entry name" value="XANTHINE DEHYDROGENASE SUBUNIT C-RELATED"/>
    <property type="match status" value="1"/>
</dbReference>
<evidence type="ECO:0000256" key="1">
    <source>
        <dbReference type="ARBA" id="ARBA00022630"/>
    </source>
</evidence>
<dbReference type="InterPro" id="IPR002346">
    <property type="entry name" value="Mopterin_DH_FAD-bd"/>
</dbReference>
<reference evidence="5" key="1">
    <citation type="submission" date="2019-03" db="EMBL/GenBank/DDBJ databases">
        <title>Lake Tanganyika Metagenome-Assembled Genomes (MAGs).</title>
        <authorList>
            <person name="Tran P."/>
        </authorList>
    </citation>
    <scope>NUCLEOTIDE SEQUENCE</scope>
    <source>
        <strain evidence="5">K_DeepCast_65m_m2_066</strain>
    </source>
</reference>
<keyword evidence="2" id="KW-0274">FAD</keyword>
<dbReference type="Gene3D" id="3.30.43.10">
    <property type="entry name" value="Uridine Diphospho-n-acetylenolpyruvylglucosamine Reductase, domain 2"/>
    <property type="match status" value="1"/>
</dbReference>
<keyword evidence="3" id="KW-0560">Oxidoreductase</keyword>